<dbReference type="SUPFAM" id="SSF159006">
    <property type="entry name" value="YopX-like"/>
    <property type="match status" value="1"/>
</dbReference>
<dbReference type="InterPro" id="IPR019096">
    <property type="entry name" value="YopX_protein"/>
</dbReference>
<dbReference type="InterPro" id="IPR023385">
    <property type="entry name" value="YopX-like_C"/>
</dbReference>
<dbReference type="EMBL" id="BK015303">
    <property type="protein sequence ID" value="DAE00467.1"/>
    <property type="molecule type" value="Genomic_DNA"/>
</dbReference>
<dbReference type="Gene3D" id="2.30.30.290">
    <property type="entry name" value="YopX-like domains"/>
    <property type="match status" value="1"/>
</dbReference>
<proteinExistence type="predicted"/>
<name>A0A8S5P1Y4_9CAUD</name>
<reference evidence="2" key="1">
    <citation type="journal article" date="2021" name="Proc. Natl. Acad. Sci. U.S.A.">
        <title>A Catalog of Tens of Thousands of Viruses from Human Metagenomes Reveals Hidden Associations with Chronic Diseases.</title>
        <authorList>
            <person name="Tisza M.J."/>
            <person name="Buck C.B."/>
        </authorList>
    </citation>
    <scope>NUCLEOTIDE SEQUENCE</scope>
    <source>
        <strain evidence="2">Ctg2r17</strain>
    </source>
</reference>
<evidence type="ECO:0000313" key="2">
    <source>
        <dbReference type="EMBL" id="DAE00467.1"/>
    </source>
</evidence>
<evidence type="ECO:0000259" key="1">
    <source>
        <dbReference type="Pfam" id="PF09643"/>
    </source>
</evidence>
<dbReference type="Pfam" id="PF09643">
    <property type="entry name" value="YopX"/>
    <property type="match status" value="1"/>
</dbReference>
<accession>A0A8S5P1Y4</accession>
<organism evidence="2">
    <name type="scientific">Siphoviridae sp. ctg2r17</name>
    <dbReference type="NCBI Taxonomy" id="2825601"/>
    <lineage>
        <taxon>Viruses</taxon>
        <taxon>Duplodnaviria</taxon>
        <taxon>Heunggongvirae</taxon>
        <taxon>Uroviricota</taxon>
        <taxon>Caudoviricetes</taxon>
    </lineage>
</organism>
<feature type="domain" description="YopX protein" evidence="1">
    <location>
        <begin position="5"/>
        <end position="146"/>
    </location>
</feature>
<sequence>MREIKFRVWDKQCHLYLTLAGADWGSIKDRGTFCNFKYIHLFPPEDVPMRNPSPHYGGCVSFKLTDSVDNDRLVFEQFTGLKDKNGTEICEGDVLIDDTGEPIEYWVVKFADGGFVGECAGVTESLFELTQLEVAGNIHENSELVEEK</sequence>
<protein>
    <submittedName>
        <fullName evidence="2">YopX protein</fullName>
    </submittedName>
</protein>